<dbReference type="InterPro" id="IPR026022">
    <property type="entry name" value="PhoU_dom"/>
</dbReference>
<evidence type="ECO:0000313" key="4">
    <source>
        <dbReference type="EMBL" id="GAA4988866.1"/>
    </source>
</evidence>
<dbReference type="PANTHER" id="PTHR42930:SF3">
    <property type="entry name" value="PHOSPHATE-SPECIFIC TRANSPORT SYSTEM ACCESSORY PROTEIN PHOU"/>
    <property type="match status" value="1"/>
</dbReference>
<keyword evidence="5" id="KW-1185">Reference proteome</keyword>
<reference evidence="5" key="1">
    <citation type="journal article" date="2019" name="Int. J. Syst. Evol. Microbiol.">
        <title>The Global Catalogue of Microorganisms (GCM) 10K type strain sequencing project: providing services to taxonomists for standard genome sequencing and annotation.</title>
        <authorList>
            <consortium name="The Broad Institute Genomics Platform"/>
            <consortium name="The Broad Institute Genome Sequencing Center for Infectious Disease"/>
            <person name="Wu L."/>
            <person name="Ma J."/>
        </authorList>
    </citation>
    <scope>NUCLEOTIDE SEQUENCE [LARGE SCALE GENOMIC DNA]</scope>
    <source>
        <strain evidence="5">JCM 18126</strain>
    </source>
</reference>
<comment type="caution">
    <text evidence="4">The sequence shown here is derived from an EMBL/GenBank/DDBJ whole genome shotgun (WGS) entry which is preliminary data.</text>
</comment>
<dbReference type="PIRSF" id="PIRSF003107">
    <property type="entry name" value="PhoU"/>
    <property type="match status" value="1"/>
</dbReference>
<keyword evidence="2" id="KW-0813">Transport</keyword>
<evidence type="ECO:0000259" key="3">
    <source>
        <dbReference type="Pfam" id="PF01895"/>
    </source>
</evidence>
<dbReference type="Pfam" id="PF01895">
    <property type="entry name" value="PhoU"/>
    <property type="match status" value="2"/>
</dbReference>
<dbReference type="EMBL" id="BAABIL010000470">
    <property type="protein sequence ID" value="GAA4988866.1"/>
    <property type="molecule type" value="Genomic_DNA"/>
</dbReference>
<dbReference type="SUPFAM" id="SSF109755">
    <property type="entry name" value="PhoU-like"/>
    <property type="match status" value="1"/>
</dbReference>
<keyword evidence="1 2" id="KW-0592">Phosphate transport</keyword>
<dbReference type="NCBIfam" id="TIGR02135">
    <property type="entry name" value="phoU_full"/>
    <property type="match status" value="1"/>
</dbReference>
<comment type="subcellular location">
    <subcellularLocation>
        <location evidence="2">Cytoplasm</location>
    </subcellularLocation>
</comment>
<protein>
    <recommendedName>
        <fullName evidence="2">Phosphate-specific transport system accessory protein PhoU</fullName>
    </recommendedName>
</protein>
<dbReference type="RefSeq" id="WP_345713265.1">
    <property type="nucleotide sequence ID" value="NZ_BAABIL010000470.1"/>
</dbReference>
<keyword evidence="2" id="KW-0963">Cytoplasm</keyword>
<organism evidence="4 5">
    <name type="scientific">Kineococcus glutinatus</name>
    <dbReference type="NCBI Taxonomy" id="1070872"/>
    <lineage>
        <taxon>Bacteria</taxon>
        <taxon>Bacillati</taxon>
        <taxon>Actinomycetota</taxon>
        <taxon>Actinomycetes</taxon>
        <taxon>Kineosporiales</taxon>
        <taxon>Kineosporiaceae</taxon>
        <taxon>Kineococcus</taxon>
    </lineage>
</organism>
<dbReference type="InterPro" id="IPR038078">
    <property type="entry name" value="PhoU-like_sf"/>
</dbReference>
<dbReference type="Gene3D" id="1.20.58.220">
    <property type="entry name" value="Phosphate transport system protein phou homolog 2, domain 2"/>
    <property type="match status" value="1"/>
</dbReference>
<feature type="domain" description="PhoU" evidence="3">
    <location>
        <begin position="121"/>
        <end position="204"/>
    </location>
</feature>
<sequence>MREQFQEELSLLGENLVAMAQLAESAVTRATRALLDADRELAETVIAADERIDELQQQLEQRCLQILARQQPVATDLRVVVTALRMGLDLERMGDLARHVAKLARLRHPASVVPEEMRDTVLRMGEVAQRIVAKTAELIATRDLALAEQLEIDDDEMDRLHRDVFAYLLTGEESRAAELAVDLTLLGRYYERFADHAVSVARRVAFLVTGSYEDHRAATRAATASTATARVVEPGRPL</sequence>
<evidence type="ECO:0000313" key="5">
    <source>
        <dbReference type="Proteomes" id="UP001501195"/>
    </source>
</evidence>
<name>A0ABP9I5E2_9ACTN</name>
<evidence type="ECO:0000256" key="1">
    <source>
        <dbReference type="ARBA" id="ARBA00022592"/>
    </source>
</evidence>
<comment type="similarity">
    <text evidence="2">Belongs to the PhoU family.</text>
</comment>
<dbReference type="PANTHER" id="PTHR42930">
    <property type="entry name" value="PHOSPHATE-SPECIFIC TRANSPORT SYSTEM ACCESSORY PROTEIN PHOU"/>
    <property type="match status" value="1"/>
</dbReference>
<feature type="domain" description="PhoU" evidence="3">
    <location>
        <begin position="18"/>
        <end position="103"/>
    </location>
</feature>
<gene>
    <name evidence="4" type="primary">phoU</name>
    <name evidence="4" type="ORF">GCM10023225_27960</name>
</gene>
<accession>A0ABP9I5E2</accession>
<evidence type="ECO:0000256" key="2">
    <source>
        <dbReference type="PIRNR" id="PIRNR003107"/>
    </source>
</evidence>
<dbReference type="InterPro" id="IPR028366">
    <property type="entry name" value="PhoU"/>
</dbReference>
<dbReference type="Proteomes" id="UP001501195">
    <property type="component" value="Unassembled WGS sequence"/>
</dbReference>
<comment type="function">
    <text evidence="2">Plays a role in the regulation of phosphate uptake.</text>
</comment>
<proteinExistence type="inferred from homology"/>
<comment type="subunit">
    <text evidence="2">Homodimer.</text>
</comment>